<dbReference type="PANTHER" id="PTHR48022:SF55">
    <property type="entry name" value="SUGAR TRANSPORTER STL1"/>
    <property type="match status" value="1"/>
</dbReference>
<dbReference type="EMBL" id="NDIQ01000022">
    <property type="protein sequence ID" value="PRT55881.1"/>
    <property type="molecule type" value="Genomic_DNA"/>
</dbReference>
<dbReference type="FunFam" id="1.20.1250.20:FF:000061">
    <property type="entry name" value="MFS sugar transporter"/>
    <property type="match status" value="1"/>
</dbReference>
<feature type="domain" description="Major facilitator superfamily (MFS) profile" evidence="10">
    <location>
        <begin position="42"/>
        <end position="507"/>
    </location>
</feature>
<organism evidence="11 12">
    <name type="scientific">Wickerhamiella sorbophila</name>
    <dbReference type="NCBI Taxonomy" id="45607"/>
    <lineage>
        <taxon>Eukaryota</taxon>
        <taxon>Fungi</taxon>
        <taxon>Dikarya</taxon>
        <taxon>Ascomycota</taxon>
        <taxon>Saccharomycotina</taxon>
        <taxon>Dipodascomycetes</taxon>
        <taxon>Dipodascales</taxon>
        <taxon>Trichomonascaceae</taxon>
        <taxon>Wickerhamiella</taxon>
    </lineage>
</organism>
<name>A0A2T0FLK9_9ASCO</name>
<sequence length="593" mass="65558">MVRERSGTMLSRMSDKVAVVMPTDMKRSSTMGLTGRPLRWLISFAATVGFSLFGYDQGLMSGIVSGKQFCQKEFKILCKNLLDNDDTTHDDDVRQGAVTACYEIGCFFGALFVLGVGERWGRKPLIMTGCFIIIIGTAISATAFGDKWGLGQFVIGRVITGIGNGMNTATIPVWQSEIARPELRGRLVQLEGSVVGVGTMIAYWLDYGLSFVDSSIQWRLPVAMQIVFALIVFLLMIGLPESPRWLVNHEREEEARPIYAALEDVPLTDEIVETRLAHAINDSKRSGGGRMRFSELMTHGKTAHFSRMLIGASTQFFQQFTGCNAAIYYSTILFKKMDLGDVMSLTMGGIFASIYAGMTLPAFYLIEKWGRRPLFLFGAIGQGCSFIITMGCLAAVRTSQLKRAHADLTHHEKQVTKGAAVGLYLFISFFAMSILGLPWIYPPEINPLRTRTAATAVSTCTNWLSNFAVVMFTPVFVGNAGWGAYLFFALINFIWVPVIFLYYPETAGRSLEEIDIIFARANEENKMPWRVAAVMPKMDNDEVHAEARRLGLHLDDELLDEESGFDSNDKAAGYESDTPGETPLARSPSATSA</sequence>
<dbReference type="GO" id="GO:0005351">
    <property type="term" value="F:carbohydrate:proton symporter activity"/>
    <property type="evidence" value="ECO:0007669"/>
    <property type="project" value="TreeGrafter"/>
</dbReference>
<evidence type="ECO:0000256" key="5">
    <source>
        <dbReference type="ARBA" id="ARBA00022989"/>
    </source>
</evidence>
<evidence type="ECO:0000256" key="8">
    <source>
        <dbReference type="SAM" id="MobiDB-lite"/>
    </source>
</evidence>
<dbReference type="STRING" id="45607.A0A2T0FLK9"/>
<evidence type="ECO:0000256" key="1">
    <source>
        <dbReference type="ARBA" id="ARBA00004141"/>
    </source>
</evidence>
<keyword evidence="6 9" id="KW-0472">Membrane</keyword>
<evidence type="ECO:0000256" key="3">
    <source>
        <dbReference type="ARBA" id="ARBA00022448"/>
    </source>
</evidence>
<feature type="transmembrane region" description="Helical" evidence="9">
    <location>
        <begin position="375"/>
        <end position="397"/>
    </location>
</feature>
<feature type="transmembrane region" description="Helical" evidence="9">
    <location>
        <begin position="124"/>
        <end position="144"/>
    </location>
</feature>
<dbReference type="Gene3D" id="1.20.1250.20">
    <property type="entry name" value="MFS general substrate transporter like domains"/>
    <property type="match status" value="1"/>
</dbReference>
<accession>A0A2T0FLK9</accession>
<dbReference type="PROSITE" id="PS50850">
    <property type="entry name" value="MFS"/>
    <property type="match status" value="1"/>
</dbReference>
<feature type="transmembrane region" description="Helical" evidence="9">
    <location>
        <begin position="482"/>
        <end position="503"/>
    </location>
</feature>
<feature type="transmembrane region" description="Helical" evidence="9">
    <location>
        <begin position="342"/>
        <end position="363"/>
    </location>
</feature>
<evidence type="ECO:0000256" key="9">
    <source>
        <dbReference type="SAM" id="Phobius"/>
    </source>
</evidence>
<keyword evidence="4 9" id="KW-0812">Transmembrane</keyword>
<keyword evidence="3 7" id="KW-0813">Transport</keyword>
<keyword evidence="11" id="KW-0762">Sugar transport</keyword>
<evidence type="ECO:0000256" key="6">
    <source>
        <dbReference type="ARBA" id="ARBA00023136"/>
    </source>
</evidence>
<dbReference type="GO" id="GO:0015793">
    <property type="term" value="P:glycerol transmembrane transport"/>
    <property type="evidence" value="ECO:0007669"/>
    <property type="project" value="TreeGrafter"/>
</dbReference>
<feature type="transmembrane region" description="Helical" evidence="9">
    <location>
        <begin position="37"/>
        <end position="55"/>
    </location>
</feature>
<evidence type="ECO:0000256" key="2">
    <source>
        <dbReference type="ARBA" id="ARBA00010992"/>
    </source>
</evidence>
<dbReference type="PANTHER" id="PTHR48022">
    <property type="entry name" value="PLASTIDIC GLUCOSE TRANSPORTER 4"/>
    <property type="match status" value="1"/>
</dbReference>
<feature type="transmembrane region" description="Helical" evidence="9">
    <location>
        <begin position="418"/>
        <end position="441"/>
    </location>
</feature>
<feature type="transmembrane region" description="Helical" evidence="9">
    <location>
        <begin position="97"/>
        <end position="117"/>
    </location>
</feature>
<dbReference type="RefSeq" id="XP_024665826.1">
    <property type="nucleotide sequence ID" value="XM_024810058.1"/>
</dbReference>
<dbReference type="InterPro" id="IPR003663">
    <property type="entry name" value="Sugar/inositol_transpt"/>
</dbReference>
<dbReference type="InterPro" id="IPR005828">
    <property type="entry name" value="MFS_sugar_transport-like"/>
</dbReference>
<dbReference type="InterPro" id="IPR036259">
    <property type="entry name" value="MFS_trans_sf"/>
</dbReference>
<dbReference type="PROSITE" id="PS00216">
    <property type="entry name" value="SUGAR_TRANSPORT_1"/>
    <property type="match status" value="1"/>
</dbReference>
<gene>
    <name evidence="11" type="ORF">B9G98_03501</name>
</gene>
<evidence type="ECO:0000259" key="10">
    <source>
        <dbReference type="PROSITE" id="PS50850"/>
    </source>
</evidence>
<dbReference type="Pfam" id="PF00083">
    <property type="entry name" value="Sugar_tr"/>
    <property type="match status" value="1"/>
</dbReference>
<feature type="region of interest" description="Disordered" evidence="8">
    <location>
        <begin position="561"/>
        <end position="593"/>
    </location>
</feature>
<protein>
    <submittedName>
        <fullName evidence="11">Sugar transporter STL1</fullName>
    </submittedName>
</protein>
<feature type="transmembrane region" description="Helical" evidence="9">
    <location>
        <begin position="217"/>
        <end position="239"/>
    </location>
</feature>
<dbReference type="InterPro" id="IPR005829">
    <property type="entry name" value="Sugar_transporter_CS"/>
</dbReference>
<keyword evidence="12" id="KW-1185">Reference proteome</keyword>
<evidence type="ECO:0000256" key="4">
    <source>
        <dbReference type="ARBA" id="ARBA00022692"/>
    </source>
</evidence>
<evidence type="ECO:0000256" key="7">
    <source>
        <dbReference type="RuleBase" id="RU003346"/>
    </source>
</evidence>
<evidence type="ECO:0000313" key="12">
    <source>
        <dbReference type="Proteomes" id="UP000238350"/>
    </source>
</evidence>
<dbReference type="PRINTS" id="PR00171">
    <property type="entry name" value="SUGRTRNSPORT"/>
</dbReference>
<dbReference type="CDD" id="cd17356">
    <property type="entry name" value="MFS_HXT"/>
    <property type="match status" value="1"/>
</dbReference>
<dbReference type="OrthoDB" id="6133115at2759"/>
<dbReference type="GeneID" id="36517249"/>
<dbReference type="InterPro" id="IPR020846">
    <property type="entry name" value="MFS_dom"/>
</dbReference>
<keyword evidence="5 9" id="KW-1133">Transmembrane helix</keyword>
<comment type="caution">
    <text evidence="11">The sequence shown here is derived from an EMBL/GenBank/DDBJ whole genome shotgun (WGS) entry which is preliminary data.</text>
</comment>
<dbReference type="AlphaFoldDB" id="A0A2T0FLK9"/>
<feature type="transmembrane region" description="Helical" evidence="9">
    <location>
        <begin position="150"/>
        <end position="174"/>
    </location>
</feature>
<comment type="subcellular location">
    <subcellularLocation>
        <location evidence="1">Membrane</location>
        <topology evidence="1">Multi-pass membrane protein</topology>
    </subcellularLocation>
</comment>
<reference evidence="11 12" key="1">
    <citation type="submission" date="2017-04" db="EMBL/GenBank/DDBJ databases">
        <title>Genome sequencing of [Candida] sorbophila.</title>
        <authorList>
            <person name="Ahn J.O."/>
        </authorList>
    </citation>
    <scope>NUCLEOTIDE SEQUENCE [LARGE SCALE GENOMIC DNA]</scope>
    <source>
        <strain evidence="11 12">DS02</strain>
    </source>
</reference>
<feature type="transmembrane region" description="Helical" evidence="9">
    <location>
        <begin position="186"/>
        <end position="205"/>
    </location>
</feature>
<dbReference type="NCBIfam" id="TIGR00879">
    <property type="entry name" value="SP"/>
    <property type="match status" value="1"/>
</dbReference>
<dbReference type="InterPro" id="IPR050360">
    <property type="entry name" value="MFS_Sugar_Transporters"/>
</dbReference>
<comment type="similarity">
    <text evidence="2 7">Belongs to the major facilitator superfamily. Sugar transporter (TC 2.A.1.1) family.</text>
</comment>
<dbReference type="SUPFAM" id="SSF103473">
    <property type="entry name" value="MFS general substrate transporter"/>
    <property type="match status" value="1"/>
</dbReference>
<dbReference type="Proteomes" id="UP000238350">
    <property type="component" value="Unassembled WGS sequence"/>
</dbReference>
<dbReference type="GO" id="GO:0016020">
    <property type="term" value="C:membrane"/>
    <property type="evidence" value="ECO:0007669"/>
    <property type="project" value="UniProtKB-SubCell"/>
</dbReference>
<proteinExistence type="inferred from homology"/>
<evidence type="ECO:0000313" key="11">
    <source>
        <dbReference type="EMBL" id="PRT55881.1"/>
    </source>
</evidence>